<dbReference type="Proteomes" id="UP000324222">
    <property type="component" value="Unassembled WGS sequence"/>
</dbReference>
<reference evidence="2 3" key="1">
    <citation type="submission" date="2019-05" db="EMBL/GenBank/DDBJ databases">
        <title>Another draft genome of Portunus trituberculatus and its Hox gene families provides insights of decapod evolution.</title>
        <authorList>
            <person name="Jeong J.-H."/>
            <person name="Song I."/>
            <person name="Kim S."/>
            <person name="Choi T."/>
            <person name="Kim D."/>
            <person name="Ryu S."/>
            <person name="Kim W."/>
        </authorList>
    </citation>
    <scope>NUCLEOTIDE SEQUENCE [LARGE SCALE GENOMIC DNA]</scope>
    <source>
        <tissue evidence="2">Muscle</tissue>
    </source>
</reference>
<accession>A0A5B7JTI5</accession>
<dbReference type="AlphaFoldDB" id="A0A5B7JTI5"/>
<comment type="caution">
    <text evidence="2">The sequence shown here is derived from an EMBL/GenBank/DDBJ whole genome shotgun (WGS) entry which is preliminary data.</text>
</comment>
<feature type="region of interest" description="Disordered" evidence="1">
    <location>
        <begin position="47"/>
        <end position="78"/>
    </location>
</feature>
<evidence type="ECO:0000313" key="2">
    <source>
        <dbReference type="EMBL" id="MPD01302.1"/>
    </source>
</evidence>
<evidence type="ECO:0000256" key="1">
    <source>
        <dbReference type="SAM" id="MobiDB-lite"/>
    </source>
</evidence>
<proteinExistence type="predicted"/>
<protein>
    <submittedName>
        <fullName evidence="2">Uncharacterized protein</fullName>
    </submittedName>
</protein>
<keyword evidence="3" id="KW-1185">Reference proteome</keyword>
<name>A0A5B7JTI5_PORTR</name>
<gene>
    <name evidence="2" type="ORF">E2C01_096822</name>
</gene>
<organism evidence="2 3">
    <name type="scientific">Portunus trituberculatus</name>
    <name type="common">Swimming crab</name>
    <name type="synonym">Neptunus trituberculatus</name>
    <dbReference type="NCBI Taxonomy" id="210409"/>
    <lineage>
        <taxon>Eukaryota</taxon>
        <taxon>Metazoa</taxon>
        <taxon>Ecdysozoa</taxon>
        <taxon>Arthropoda</taxon>
        <taxon>Crustacea</taxon>
        <taxon>Multicrustacea</taxon>
        <taxon>Malacostraca</taxon>
        <taxon>Eumalacostraca</taxon>
        <taxon>Eucarida</taxon>
        <taxon>Decapoda</taxon>
        <taxon>Pleocyemata</taxon>
        <taxon>Brachyura</taxon>
        <taxon>Eubrachyura</taxon>
        <taxon>Portunoidea</taxon>
        <taxon>Portunidae</taxon>
        <taxon>Portuninae</taxon>
        <taxon>Portunus</taxon>
    </lineage>
</organism>
<dbReference type="EMBL" id="VSRR010126506">
    <property type="protein sequence ID" value="MPD01302.1"/>
    <property type="molecule type" value="Genomic_DNA"/>
</dbReference>
<sequence length="78" mass="8182">MYAVSEGSLSLISLSPTLLYCPKLSPLTSYPHYADSPALLQLSYHPPASSPSTFASLPSTSPDQPLPSCSLSATNTPQ</sequence>
<feature type="compositionally biased region" description="Polar residues" evidence="1">
    <location>
        <begin position="50"/>
        <end position="78"/>
    </location>
</feature>
<evidence type="ECO:0000313" key="3">
    <source>
        <dbReference type="Proteomes" id="UP000324222"/>
    </source>
</evidence>